<evidence type="ECO:0000313" key="2">
    <source>
        <dbReference type="Proteomes" id="UP000033815"/>
    </source>
</evidence>
<proteinExistence type="predicted"/>
<accession>A0A837IAJ5</accession>
<sequence length="646" mass="70425">MFENFPTTEKAKPTQEAIRASFENKENEIIKKGTDFLENLEPEKFKNKVANLLLAFSLFAGASTAFAGEQNIGKENLPSMGEEQAFQVAEKNKIAGFDWGKISVKISGENREIKGSTAENIENGGYRNSEFYKGTTSQEVNNALSFIGSTISSAQNYSQFINKLATSQGSFSEKQKAIMLQQVGQLFGETYNYDMLASGDHVKISEDAMLQALKTRNAGGTAESGICGNIHNAQMEIAKSLGIEHTWLQSGSTRWGGQHIWTEMILGDGAERKIAFYNYGELILTDTDNYAEAMGVMERYNESVSIFNNYASNGDWMLQPVESSAQKVMKSAAGIEESTDILKHNLEEGKIMRVERGIDVSISPETKELEINTGTIGLSVTNYKNIYNDPYQSLNEMTAVGGNISFGNEKFGAKVGATILNTDINALSGESVVMNTIVGMLEANYVDEQNIIKGEYGELTGRVGANIIAAVSQQIGSTEGPKASYTEGMGEGSTGGTLSFVNPDKTNEIFISATAGARAQTNNFEEQDLVFKKTAENFVVGAKVKVFEGKVINMELGKSNFDWGKSSSLKVGFEGENFNVSAEHRKEKSDYGMLVPSSEKNEMNVSYKAGPKMKISFFGAKTTNKYQGGQDESVISAGAKLEVLVW</sequence>
<organism evidence="1 2">
    <name type="scientific">Candidatus Nomurabacteria bacterium GW2011_GWB1_44_12</name>
    <dbReference type="NCBI Taxonomy" id="1618748"/>
    <lineage>
        <taxon>Bacteria</taxon>
        <taxon>Candidatus Nomuraibacteriota</taxon>
    </lineage>
</organism>
<name>A0A837IAJ5_9BACT</name>
<dbReference type="EMBL" id="LCHP01000004">
    <property type="protein sequence ID" value="KKT36972.1"/>
    <property type="molecule type" value="Genomic_DNA"/>
</dbReference>
<comment type="caution">
    <text evidence="1">The sequence shown here is derived from an EMBL/GenBank/DDBJ whole genome shotgun (WGS) entry which is preliminary data.</text>
</comment>
<protein>
    <submittedName>
        <fullName evidence="1">Uncharacterized protein</fullName>
    </submittedName>
</protein>
<reference evidence="1 2" key="1">
    <citation type="journal article" date="2015" name="Nature">
        <title>rRNA introns, odd ribosomes, and small enigmatic genomes across a large radiation of phyla.</title>
        <authorList>
            <person name="Brown C.T."/>
            <person name="Hug L.A."/>
            <person name="Thomas B.C."/>
            <person name="Sharon I."/>
            <person name="Castelle C.J."/>
            <person name="Singh A."/>
            <person name="Wilkins M.J."/>
            <person name="Williams K.H."/>
            <person name="Banfield J.F."/>
        </authorList>
    </citation>
    <scope>NUCLEOTIDE SEQUENCE [LARGE SCALE GENOMIC DNA]</scope>
</reference>
<dbReference type="AlphaFoldDB" id="A0A837IAJ5"/>
<dbReference type="Proteomes" id="UP000033815">
    <property type="component" value="Unassembled WGS sequence"/>
</dbReference>
<gene>
    <name evidence="1" type="ORF">UW25_C0004G0300</name>
</gene>
<evidence type="ECO:0000313" key="1">
    <source>
        <dbReference type="EMBL" id="KKT36972.1"/>
    </source>
</evidence>